<evidence type="ECO:0000259" key="1">
    <source>
        <dbReference type="Pfam" id="PF18765"/>
    </source>
</evidence>
<dbReference type="SUPFAM" id="SSF81301">
    <property type="entry name" value="Nucleotidyltransferase"/>
    <property type="match status" value="1"/>
</dbReference>
<dbReference type="Proteomes" id="UP000245639">
    <property type="component" value="Unassembled WGS sequence"/>
</dbReference>
<dbReference type="CDD" id="cd05403">
    <property type="entry name" value="NT_KNTase_like"/>
    <property type="match status" value="1"/>
</dbReference>
<gene>
    <name evidence="2" type="ORF">C8D89_11953</name>
</gene>
<protein>
    <recommendedName>
        <fullName evidence="1">Polymerase beta nucleotidyltransferase domain-containing protein</fullName>
    </recommendedName>
</protein>
<organism evidence="2 3">
    <name type="scientific">Actinomycetospora cinnamomea</name>
    <dbReference type="NCBI Taxonomy" id="663609"/>
    <lineage>
        <taxon>Bacteria</taxon>
        <taxon>Bacillati</taxon>
        <taxon>Actinomycetota</taxon>
        <taxon>Actinomycetes</taxon>
        <taxon>Pseudonocardiales</taxon>
        <taxon>Pseudonocardiaceae</taxon>
        <taxon>Actinomycetospora</taxon>
    </lineage>
</organism>
<proteinExistence type="predicted"/>
<dbReference type="AlphaFoldDB" id="A0A2U1EVH2"/>
<accession>A0A2U1EVH2</accession>
<sequence>MILAPELHQEIVTALREAGARFALLHGSRAAGTARPDSDVDVAAWWGRWAPASFEVPLPPGVDLLVLDTAPLEIAGRIALHGVELFDDDPPARVRWVATTRKIYFDELPRLERSHREFLEGVRRGR</sequence>
<evidence type="ECO:0000313" key="3">
    <source>
        <dbReference type="Proteomes" id="UP000245639"/>
    </source>
</evidence>
<dbReference type="InterPro" id="IPR043519">
    <property type="entry name" value="NT_sf"/>
</dbReference>
<dbReference type="PANTHER" id="PTHR43852">
    <property type="entry name" value="NUCLEOTIDYLTRANSFERASE"/>
    <property type="match status" value="1"/>
</dbReference>
<keyword evidence="3" id="KW-1185">Reference proteome</keyword>
<dbReference type="EMBL" id="QEKW01000019">
    <property type="protein sequence ID" value="PVZ03944.1"/>
    <property type="molecule type" value="Genomic_DNA"/>
</dbReference>
<name>A0A2U1EVH2_9PSEU</name>
<dbReference type="RefSeq" id="WP_116710751.1">
    <property type="nucleotide sequence ID" value="NZ_QEKW01000019.1"/>
</dbReference>
<dbReference type="InterPro" id="IPR052930">
    <property type="entry name" value="TA_antitoxin_MntA"/>
</dbReference>
<comment type="caution">
    <text evidence="2">The sequence shown here is derived from an EMBL/GenBank/DDBJ whole genome shotgun (WGS) entry which is preliminary data.</text>
</comment>
<dbReference type="Gene3D" id="3.30.460.10">
    <property type="entry name" value="Beta Polymerase, domain 2"/>
    <property type="match status" value="1"/>
</dbReference>
<dbReference type="InterPro" id="IPR041633">
    <property type="entry name" value="Polbeta"/>
</dbReference>
<dbReference type="OrthoDB" id="5147188at2"/>
<dbReference type="Pfam" id="PF18765">
    <property type="entry name" value="Polbeta"/>
    <property type="match status" value="1"/>
</dbReference>
<dbReference type="PANTHER" id="PTHR43852:SF3">
    <property type="entry name" value="NUCLEOTIDYLTRANSFERASE"/>
    <property type="match status" value="1"/>
</dbReference>
<evidence type="ECO:0000313" key="2">
    <source>
        <dbReference type="EMBL" id="PVZ03944.1"/>
    </source>
</evidence>
<feature type="domain" description="Polymerase beta nucleotidyltransferase" evidence="1">
    <location>
        <begin position="13"/>
        <end position="89"/>
    </location>
</feature>
<reference evidence="2 3" key="1">
    <citation type="submission" date="2018-04" db="EMBL/GenBank/DDBJ databases">
        <title>Genomic Encyclopedia of Type Strains, Phase IV (KMG-IV): sequencing the most valuable type-strain genomes for metagenomic binning, comparative biology and taxonomic classification.</title>
        <authorList>
            <person name="Goeker M."/>
        </authorList>
    </citation>
    <scope>NUCLEOTIDE SEQUENCE [LARGE SCALE GENOMIC DNA]</scope>
    <source>
        <strain evidence="2 3">DSM 45771</strain>
    </source>
</reference>